<dbReference type="InterPro" id="IPR043502">
    <property type="entry name" value="DNA/RNA_pol_sf"/>
</dbReference>
<dbReference type="InterPro" id="IPR043128">
    <property type="entry name" value="Rev_trsase/Diguanyl_cyclase"/>
</dbReference>
<proteinExistence type="inferred from homology"/>
<feature type="domain" description="DUF6504" evidence="4">
    <location>
        <begin position="435"/>
        <end position="511"/>
    </location>
</feature>
<dbReference type="EMBL" id="CP098401">
    <property type="protein sequence ID" value="URW75908.1"/>
    <property type="molecule type" value="Genomic_DNA"/>
</dbReference>
<dbReference type="InterPro" id="IPR045443">
    <property type="entry name" value="DUF6504"/>
</dbReference>
<dbReference type="CDD" id="cd03468">
    <property type="entry name" value="PolY_like"/>
    <property type="match status" value="1"/>
</dbReference>
<comment type="similarity">
    <text evidence="1">Belongs to the DNA polymerase type-Y family.</text>
</comment>
<protein>
    <submittedName>
        <fullName evidence="5">DNA polymerase Y family protein</fullName>
    </submittedName>
</protein>
<sequence length="516" mass="56547">MRRVVSVYLPHWSTDRLRRKTAKPPPDGHTAIPPLITAIPDHGRRIVAAVDAGARALGITPGMTVTKARSFAHGLDVIDADPEADSAGLRRLALWAGQRYSPVVAPDLPDGLWLDITGCASLFDTERALVKDLHRRIAAFGLSVQIAVADTAGCAHAVARHVPAGRPVTIEPGDHRNALGLLPIVALRLESGIVEGLRKLGFERIEQLIGTPRGPLAKRFGRTLHRRLDQALGHVPEPIEPVFPEALPRARRGFMEPLLTAEAFGQVIADLAADISEQLIKTASGARRLDCHFHRVDGHSQAIRVGTATPSRDSRHLAKLLAAKIETIDPGLGIEVMTLIASLVEPLGPGQREGLESMVRRGPDLSALVDALANRFGQRRLYRSTPHPSAMPERSLWSASPLSNAEGAVWNADLPRPSRMLSSPEPVDVTAMLPDHPPAMFVWRRKRYRVAQADGPERLHGEWWRDGGVEADRPYTIRDYFQVETTEGGRYWLFRLGDGENPATGPMRWFIHGAFA</sequence>
<dbReference type="RefSeq" id="WP_250752573.1">
    <property type="nucleotide sequence ID" value="NZ_CP098401.1"/>
</dbReference>
<keyword evidence="6" id="KW-1185">Reference proteome</keyword>
<gene>
    <name evidence="5" type="ORF">M9980_01365</name>
</gene>
<dbReference type="Pfam" id="PF20114">
    <property type="entry name" value="DUF6504"/>
    <property type="match status" value="1"/>
</dbReference>
<dbReference type="PANTHER" id="PTHR35369">
    <property type="entry name" value="BLR3025 PROTEIN-RELATED"/>
    <property type="match status" value="1"/>
</dbReference>
<dbReference type="Pfam" id="PF00817">
    <property type="entry name" value="IMS"/>
    <property type="match status" value="1"/>
</dbReference>
<dbReference type="Gene3D" id="3.40.1170.60">
    <property type="match status" value="1"/>
</dbReference>
<evidence type="ECO:0000256" key="2">
    <source>
        <dbReference type="ARBA" id="ARBA00022763"/>
    </source>
</evidence>
<organism evidence="5 6">
    <name type="scientific">Sphingomonas donggukensis</name>
    <dbReference type="NCBI Taxonomy" id="2949093"/>
    <lineage>
        <taxon>Bacteria</taxon>
        <taxon>Pseudomonadati</taxon>
        <taxon>Pseudomonadota</taxon>
        <taxon>Alphaproteobacteria</taxon>
        <taxon>Sphingomonadales</taxon>
        <taxon>Sphingomonadaceae</taxon>
        <taxon>Sphingomonas</taxon>
    </lineage>
</organism>
<accession>A0ABY4TU27</accession>
<dbReference type="InterPro" id="IPR001126">
    <property type="entry name" value="UmuC"/>
</dbReference>
<name>A0ABY4TU27_9SPHN</name>
<evidence type="ECO:0000256" key="1">
    <source>
        <dbReference type="ARBA" id="ARBA00010945"/>
    </source>
</evidence>
<dbReference type="Gene3D" id="3.30.70.270">
    <property type="match status" value="1"/>
</dbReference>
<dbReference type="Proteomes" id="UP001055580">
    <property type="component" value="Chromosome"/>
</dbReference>
<dbReference type="PANTHER" id="PTHR35369:SF2">
    <property type="entry name" value="BLR3025 PROTEIN"/>
    <property type="match status" value="1"/>
</dbReference>
<reference evidence="5" key="1">
    <citation type="submission" date="2022-05" db="EMBL/GenBank/DDBJ databases">
        <title>Sphingomonas sp. strain RMG20 Genome sequencing and assembly.</title>
        <authorList>
            <person name="Kim I."/>
        </authorList>
    </citation>
    <scope>NUCLEOTIDE SEQUENCE</scope>
    <source>
        <strain evidence="5">RMG20</strain>
    </source>
</reference>
<evidence type="ECO:0000259" key="3">
    <source>
        <dbReference type="Pfam" id="PF00817"/>
    </source>
</evidence>
<feature type="domain" description="UmuC" evidence="3">
    <location>
        <begin position="43"/>
        <end position="156"/>
    </location>
</feature>
<dbReference type="SUPFAM" id="SSF56672">
    <property type="entry name" value="DNA/RNA polymerases"/>
    <property type="match status" value="1"/>
</dbReference>
<keyword evidence="2" id="KW-0227">DNA damage</keyword>
<dbReference type="InterPro" id="IPR050356">
    <property type="entry name" value="SulA_CellDiv_inhibitor"/>
</dbReference>
<evidence type="ECO:0000259" key="4">
    <source>
        <dbReference type="Pfam" id="PF20114"/>
    </source>
</evidence>
<evidence type="ECO:0000313" key="5">
    <source>
        <dbReference type="EMBL" id="URW75908.1"/>
    </source>
</evidence>
<evidence type="ECO:0000313" key="6">
    <source>
        <dbReference type="Proteomes" id="UP001055580"/>
    </source>
</evidence>